<evidence type="ECO:0000313" key="2">
    <source>
        <dbReference type="EMBL" id="NOV43625.1"/>
    </source>
</evidence>
<proteinExistence type="predicted"/>
<evidence type="ECO:0000256" key="1">
    <source>
        <dbReference type="SAM" id="SignalP"/>
    </source>
</evidence>
<accession>A0A6M2DBT0</accession>
<organism evidence="2">
    <name type="scientific">Rhipicephalus microplus</name>
    <name type="common">Cattle tick</name>
    <name type="synonym">Boophilus microplus</name>
    <dbReference type="NCBI Taxonomy" id="6941"/>
    <lineage>
        <taxon>Eukaryota</taxon>
        <taxon>Metazoa</taxon>
        <taxon>Ecdysozoa</taxon>
        <taxon>Arthropoda</taxon>
        <taxon>Chelicerata</taxon>
        <taxon>Arachnida</taxon>
        <taxon>Acari</taxon>
        <taxon>Parasitiformes</taxon>
        <taxon>Ixodida</taxon>
        <taxon>Ixodoidea</taxon>
        <taxon>Ixodidae</taxon>
        <taxon>Rhipicephalinae</taxon>
        <taxon>Rhipicephalus</taxon>
        <taxon>Boophilus</taxon>
    </lineage>
</organism>
<reference evidence="2" key="1">
    <citation type="submission" date="2019-09" db="EMBL/GenBank/DDBJ databases">
        <title>Organ-specific transcriptomic study of the physiology of the cattle tick, Rhipicephalus microplus.</title>
        <authorList>
            <person name="Tirloni L."/>
            <person name="Braz G."/>
            <person name="Gandara A.C.P."/>
            <person name="Sabadin G.A."/>
            <person name="da Silva R.M."/>
            <person name="Guizzo M.G."/>
            <person name="Machado J.A."/>
            <person name="Costa E.P."/>
            <person name="Gomes H.F."/>
            <person name="Moraes J."/>
            <person name="Mota M.B.S."/>
            <person name="Mesquita R.D."/>
            <person name="Alvarenga P.H."/>
            <person name="Alves F."/>
            <person name="Seixas A."/>
            <person name="da Fonseca R.N."/>
            <person name="Fogaca A."/>
            <person name="Logullo C."/>
            <person name="Tanaka A."/>
            <person name="Daffre S."/>
            <person name="Termignoni C."/>
            <person name="Vaz I.S.Jr."/>
            <person name="Oliveira P.L."/>
            <person name="Ribeiro J.M."/>
        </authorList>
    </citation>
    <scope>NUCLEOTIDE SEQUENCE</scope>
    <source>
        <strain evidence="2">Porto Alegre</strain>
    </source>
</reference>
<dbReference type="EMBL" id="GHWJ01010888">
    <property type="protein sequence ID" value="NOV43625.1"/>
    <property type="molecule type" value="Transcribed_RNA"/>
</dbReference>
<sequence>MFCFFFFFFSFAILRKGVCSMPQRDAYYTLRTCFISRRILYSLTSPILAFNSRTLPEFMNTARGVNEH</sequence>
<dbReference type="AlphaFoldDB" id="A0A6M2DBT0"/>
<keyword evidence="1" id="KW-0732">Signal</keyword>
<protein>
    <submittedName>
        <fullName evidence="2">Putative secreted protein</fullName>
    </submittedName>
</protein>
<feature type="chain" id="PRO_5027033276" evidence="1">
    <location>
        <begin position="21"/>
        <end position="68"/>
    </location>
</feature>
<feature type="signal peptide" evidence="1">
    <location>
        <begin position="1"/>
        <end position="20"/>
    </location>
</feature>
<name>A0A6M2DBT0_RHIMP</name>